<feature type="region of interest" description="Disordered" evidence="1">
    <location>
        <begin position="183"/>
        <end position="256"/>
    </location>
</feature>
<feature type="non-terminal residue" evidence="2">
    <location>
        <position position="256"/>
    </location>
</feature>
<dbReference type="AlphaFoldDB" id="A0A2U1BEH3"/>
<accession>A0A2U1BEH3</accession>
<name>A0A2U1BEH3_9FIRM</name>
<reference evidence="2 3" key="1">
    <citation type="submission" date="2018-04" db="EMBL/GenBank/DDBJ databases">
        <title>Genomic Encyclopedia of Type Strains, Phase IV (KMG-IV): sequencing the most valuable type-strain genomes for metagenomic binning, comparative biology and taxonomic classification.</title>
        <authorList>
            <person name="Goeker M."/>
        </authorList>
    </citation>
    <scope>NUCLEOTIDE SEQUENCE [LARGE SCALE GENOMIC DNA]</scope>
    <source>
        <strain evidence="2 3">DSM 26588</strain>
    </source>
</reference>
<dbReference type="OrthoDB" id="1816081at2"/>
<comment type="caution">
    <text evidence="2">The sequence shown here is derived from an EMBL/GenBank/DDBJ whole genome shotgun (WGS) entry which is preliminary data.</text>
</comment>
<keyword evidence="2" id="KW-0176">Collagen</keyword>
<evidence type="ECO:0000313" key="2">
    <source>
        <dbReference type="EMBL" id="PVY47074.1"/>
    </source>
</evidence>
<dbReference type="GO" id="GO:0005615">
    <property type="term" value="C:extracellular space"/>
    <property type="evidence" value="ECO:0007669"/>
    <property type="project" value="TreeGrafter"/>
</dbReference>
<protein>
    <submittedName>
        <fullName evidence="2">Collagen triple helix repeat protein</fullName>
    </submittedName>
</protein>
<sequence>MRLRATGQTLELVESERLVSGSVEIYTAAFEFDAAWDGYAKTAVFTDDMGRSAEIALTDNTCTVPWEILRAGKYIHIGIYGVNGDKRYPTIYTANGLRVFEGALPANPSQPPSPTEYEQLLSMIGDTSALKTTDKSSLVAAINEIYQAGGGGKSVTDAQVNGDGDLIITLSDGTTINAGHVVGAEGAQGPEGPQGPPGAEGEQGPAGPKGDTGEQGPQGPKGDTGAQGLQGPKGDQGEQGIQGPQGPKGDTGDTGP</sequence>
<organism evidence="2 3">
    <name type="scientific">Intestinimonas butyriciproducens</name>
    <dbReference type="NCBI Taxonomy" id="1297617"/>
    <lineage>
        <taxon>Bacteria</taxon>
        <taxon>Bacillati</taxon>
        <taxon>Bacillota</taxon>
        <taxon>Clostridia</taxon>
        <taxon>Eubacteriales</taxon>
        <taxon>Intestinimonas</taxon>
    </lineage>
</organism>
<feature type="compositionally biased region" description="Low complexity" evidence="1">
    <location>
        <begin position="238"/>
        <end position="248"/>
    </location>
</feature>
<dbReference type="Pfam" id="PF01391">
    <property type="entry name" value="Collagen"/>
    <property type="match status" value="1"/>
</dbReference>
<evidence type="ECO:0000313" key="3">
    <source>
        <dbReference type="Proteomes" id="UP000245778"/>
    </source>
</evidence>
<dbReference type="PANTHER" id="PTHR24023:SF1082">
    <property type="entry name" value="COLLAGEN TRIPLE HELIX REPEAT"/>
    <property type="match status" value="1"/>
</dbReference>
<dbReference type="InterPro" id="IPR008160">
    <property type="entry name" value="Collagen"/>
</dbReference>
<proteinExistence type="predicted"/>
<dbReference type="PANTHER" id="PTHR24023">
    <property type="entry name" value="COLLAGEN ALPHA"/>
    <property type="match status" value="1"/>
</dbReference>
<dbReference type="Proteomes" id="UP000245778">
    <property type="component" value="Unassembled WGS sequence"/>
</dbReference>
<gene>
    <name evidence="2" type="ORF">C7373_11177</name>
</gene>
<feature type="compositionally biased region" description="Low complexity" evidence="1">
    <location>
        <begin position="183"/>
        <end position="208"/>
    </location>
</feature>
<dbReference type="EMBL" id="QEKK01000011">
    <property type="protein sequence ID" value="PVY47074.1"/>
    <property type="molecule type" value="Genomic_DNA"/>
</dbReference>
<dbReference type="GO" id="GO:0031012">
    <property type="term" value="C:extracellular matrix"/>
    <property type="evidence" value="ECO:0007669"/>
    <property type="project" value="TreeGrafter"/>
</dbReference>
<dbReference type="InterPro" id="IPR050149">
    <property type="entry name" value="Collagen_superfamily"/>
</dbReference>
<evidence type="ECO:0000256" key="1">
    <source>
        <dbReference type="SAM" id="MobiDB-lite"/>
    </source>
</evidence>